<keyword evidence="2" id="KW-1185">Reference proteome</keyword>
<accession>A0A840VA69</accession>
<reference evidence="1 2" key="1">
    <citation type="submission" date="2020-08" db="EMBL/GenBank/DDBJ databases">
        <title>Genomic Encyclopedia of Type Strains, Phase IV (KMG-IV): sequencing the most valuable type-strain genomes for metagenomic binning, comparative biology and taxonomic classification.</title>
        <authorList>
            <person name="Goeker M."/>
        </authorList>
    </citation>
    <scope>NUCLEOTIDE SEQUENCE [LARGE SCALE GENOMIC DNA]</scope>
    <source>
        <strain evidence="1 2">YC6886</strain>
    </source>
</reference>
<proteinExistence type="predicted"/>
<name>A0A840VA69_9BACT</name>
<evidence type="ECO:0000313" key="1">
    <source>
        <dbReference type="EMBL" id="MBB5350679.1"/>
    </source>
</evidence>
<evidence type="ECO:0000313" key="2">
    <source>
        <dbReference type="Proteomes" id="UP000557717"/>
    </source>
</evidence>
<comment type="caution">
    <text evidence="1">The sequence shown here is derived from an EMBL/GenBank/DDBJ whole genome shotgun (WGS) entry which is preliminary data.</text>
</comment>
<dbReference type="AlphaFoldDB" id="A0A840VA69"/>
<dbReference type="EMBL" id="JACHFD010000003">
    <property type="protein sequence ID" value="MBB5350679.1"/>
    <property type="molecule type" value="Genomic_DNA"/>
</dbReference>
<sequence>MGQQHHCLKDLFFGARPYLGNLKIPSLALHQRQDARDRVT</sequence>
<dbReference type="Proteomes" id="UP000557717">
    <property type="component" value="Unassembled WGS sequence"/>
</dbReference>
<organism evidence="1 2">
    <name type="scientific">Haloferula luteola</name>
    <dbReference type="NCBI Taxonomy" id="595692"/>
    <lineage>
        <taxon>Bacteria</taxon>
        <taxon>Pseudomonadati</taxon>
        <taxon>Verrucomicrobiota</taxon>
        <taxon>Verrucomicrobiia</taxon>
        <taxon>Verrucomicrobiales</taxon>
        <taxon>Verrucomicrobiaceae</taxon>
        <taxon>Haloferula</taxon>
    </lineage>
</organism>
<gene>
    <name evidence="1" type="ORF">HNR46_000907</name>
</gene>
<protein>
    <submittedName>
        <fullName evidence="1">Uncharacterized protein</fullName>
    </submittedName>
</protein>